<dbReference type="PANTHER" id="PTHR43840">
    <property type="entry name" value="MITOCHONDRIAL METAL TRANSPORTER 1-RELATED"/>
    <property type="match status" value="1"/>
</dbReference>
<accession>A0A1J1DPS6</accession>
<dbReference type="InterPro" id="IPR058533">
    <property type="entry name" value="Cation_efflux_TM"/>
</dbReference>
<dbReference type="GO" id="GO:0015093">
    <property type="term" value="F:ferrous iron transmembrane transporter activity"/>
    <property type="evidence" value="ECO:0007669"/>
    <property type="project" value="TreeGrafter"/>
</dbReference>
<keyword evidence="5 7" id="KW-1133">Transmembrane helix</keyword>
<organism evidence="10 11">
    <name type="scientific">Candidatus Desulfovibrio trichonymphae</name>
    <dbReference type="NCBI Taxonomy" id="1725232"/>
    <lineage>
        <taxon>Bacteria</taxon>
        <taxon>Pseudomonadati</taxon>
        <taxon>Thermodesulfobacteriota</taxon>
        <taxon>Desulfovibrionia</taxon>
        <taxon>Desulfovibrionales</taxon>
        <taxon>Desulfovibrionaceae</taxon>
        <taxon>Desulfovibrio</taxon>
    </lineage>
</organism>
<dbReference type="InterPro" id="IPR002524">
    <property type="entry name" value="Cation_efflux"/>
</dbReference>
<proteinExistence type="inferred from homology"/>
<evidence type="ECO:0000313" key="10">
    <source>
        <dbReference type="EMBL" id="BAV91834.1"/>
    </source>
</evidence>
<name>A0A1J1DPS6_9BACT</name>
<keyword evidence="6 7" id="KW-0472">Membrane</keyword>
<protein>
    <submittedName>
        <fullName evidence="10">Divalent metal ions efflux pump</fullName>
    </submittedName>
</protein>
<feature type="transmembrane region" description="Helical" evidence="7">
    <location>
        <begin position="41"/>
        <end position="62"/>
    </location>
</feature>
<keyword evidence="3" id="KW-0813">Transport</keyword>
<dbReference type="InterPro" id="IPR036837">
    <property type="entry name" value="Cation_efflux_CTD_sf"/>
</dbReference>
<feature type="transmembrane region" description="Helical" evidence="7">
    <location>
        <begin position="113"/>
        <end position="133"/>
    </location>
</feature>
<evidence type="ECO:0000256" key="4">
    <source>
        <dbReference type="ARBA" id="ARBA00022692"/>
    </source>
</evidence>
<dbReference type="GO" id="GO:0006882">
    <property type="term" value="P:intracellular zinc ion homeostasis"/>
    <property type="evidence" value="ECO:0007669"/>
    <property type="project" value="TreeGrafter"/>
</dbReference>
<dbReference type="AlphaFoldDB" id="A0A1J1DPS6"/>
<dbReference type="Proteomes" id="UP000242645">
    <property type="component" value="Chromosome"/>
</dbReference>
<feature type="transmembrane region" description="Helical" evidence="7">
    <location>
        <begin position="196"/>
        <end position="214"/>
    </location>
</feature>
<evidence type="ECO:0000313" key="11">
    <source>
        <dbReference type="Proteomes" id="UP000242645"/>
    </source>
</evidence>
<dbReference type="SUPFAM" id="SSF160240">
    <property type="entry name" value="Cation efflux protein cytoplasmic domain-like"/>
    <property type="match status" value="1"/>
</dbReference>
<feature type="transmembrane region" description="Helical" evidence="7">
    <location>
        <begin position="154"/>
        <end position="176"/>
    </location>
</feature>
<comment type="similarity">
    <text evidence="2">Belongs to the cation diffusion facilitator (CDF) transporter (TC 2.A.4) family.</text>
</comment>
<evidence type="ECO:0000259" key="9">
    <source>
        <dbReference type="Pfam" id="PF16916"/>
    </source>
</evidence>
<evidence type="ECO:0000256" key="5">
    <source>
        <dbReference type="ARBA" id="ARBA00022989"/>
    </source>
</evidence>
<evidence type="ECO:0000256" key="6">
    <source>
        <dbReference type="ARBA" id="ARBA00023136"/>
    </source>
</evidence>
<feature type="transmembrane region" description="Helical" evidence="7">
    <location>
        <begin position="83"/>
        <end position="101"/>
    </location>
</feature>
<gene>
    <name evidence="10" type="ORF">RSDT_0322</name>
</gene>
<feature type="domain" description="Cation efflux protein transmembrane" evidence="8">
    <location>
        <begin position="16"/>
        <end position="221"/>
    </location>
</feature>
<evidence type="ECO:0000256" key="3">
    <source>
        <dbReference type="ARBA" id="ARBA00022448"/>
    </source>
</evidence>
<keyword evidence="11" id="KW-1185">Reference proteome</keyword>
<dbReference type="PANTHER" id="PTHR43840:SF15">
    <property type="entry name" value="MITOCHONDRIAL METAL TRANSPORTER 1-RELATED"/>
    <property type="match status" value="1"/>
</dbReference>
<dbReference type="SUPFAM" id="SSF161111">
    <property type="entry name" value="Cation efflux protein transmembrane domain-like"/>
    <property type="match status" value="1"/>
</dbReference>
<dbReference type="Pfam" id="PF01545">
    <property type="entry name" value="Cation_efflux"/>
    <property type="match status" value="1"/>
</dbReference>
<feature type="domain" description="Cation efflux protein cytoplasmic" evidence="9">
    <location>
        <begin position="226"/>
        <end position="301"/>
    </location>
</feature>
<comment type="subcellular location">
    <subcellularLocation>
        <location evidence="1">Membrane</location>
        <topology evidence="1">Multi-pass membrane protein</topology>
    </subcellularLocation>
</comment>
<reference evidence="10 11" key="1">
    <citation type="journal article" date="2017" name="ISME J.">
        <title>Genome of 'Ca. Desulfovibrio trichonymphae', an H2-oxidizing bacterium in a tripartite symbiotic system within a protist cell in the termite gut.</title>
        <authorList>
            <person name="Kuwahara H."/>
            <person name="Yuki M."/>
            <person name="Izawa K."/>
            <person name="Ohkuma M."/>
            <person name="Hongoh Y."/>
        </authorList>
    </citation>
    <scope>NUCLEOTIDE SEQUENCE [LARGE SCALE GENOMIC DNA]</scope>
    <source>
        <strain evidence="10 11">Rs-N31</strain>
    </source>
</reference>
<evidence type="ECO:0000256" key="7">
    <source>
        <dbReference type="SAM" id="Phobius"/>
    </source>
</evidence>
<dbReference type="InterPro" id="IPR050291">
    <property type="entry name" value="CDF_Transporter"/>
</dbReference>
<dbReference type="Pfam" id="PF16916">
    <property type="entry name" value="ZT_dimer"/>
    <property type="match status" value="1"/>
</dbReference>
<dbReference type="Gene3D" id="3.30.70.1350">
    <property type="entry name" value="Cation efflux protein, cytoplasmic domain"/>
    <property type="match status" value="1"/>
</dbReference>
<dbReference type="GO" id="GO:0005886">
    <property type="term" value="C:plasma membrane"/>
    <property type="evidence" value="ECO:0007669"/>
    <property type="project" value="TreeGrafter"/>
</dbReference>
<dbReference type="NCBIfam" id="TIGR01297">
    <property type="entry name" value="CDF"/>
    <property type="match status" value="1"/>
</dbReference>
<sequence>MNNQDNANAAKHSAALFSLFAALGLTCLKLAAGLYTNSLGILFEALHSGLDLLAAGMTLVAVRIAARPSDAGHPYGHGKIENLAALAETVLLLGVCTWTAYEGAQRLVNNARPPLPSLLGVGAMVISIAVDVNRVHVLRHVVRRYKSHALKADALHFSTDILSSAVVLTGVLAVWLASALKLPESFCIVLGQADTVAALIVALIISCASFRMAAQAINTLMDSGSEKEEAAIVRAIQQVRGITSLQRLRLRSSGAQTFVDMTVGVDPDISVNEGHKLAHKAEQAVAAISPDSDVTVHVEPCGAAADQDKPGRPLSKEAGVSAVALSKTGALQASPTVANSLSQSSSMPILITDEVSKGACPSSDCHSFCRASRSRLLHLSDFVRTGKNERRRSRAKHVSVRSFFCGGRRQSSRSRTDLRCSQRER</sequence>
<keyword evidence="4 7" id="KW-0812">Transmembrane</keyword>
<evidence type="ECO:0000259" key="8">
    <source>
        <dbReference type="Pfam" id="PF01545"/>
    </source>
</evidence>
<feature type="transmembrane region" description="Helical" evidence="7">
    <location>
        <begin position="12"/>
        <end position="35"/>
    </location>
</feature>
<dbReference type="Gene3D" id="1.20.1510.10">
    <property type="entry name" value="Cation efflux protein transmembrane domain"/>
    <property type="match status" value="1"/>
</dbReference>
<evidence type="ECO:0000256" key="1">
    <source>
        <dbReference type="ARBA" id="ARBA00004141"/>
    </source>
</evidence>
<dbReference type="InterPro" id="IPR027470">
    <property type="entry name" value="Cation_efflux_CTD"/>
</dbReference>
<dbReference type="EMBL" id="AP017368">
    <property type="protein sequence ID" value="BAV91834.1"/>
    <property type="molecule type" value="Genomic_DNA"/>
</dbReference>
<dbReference type="GO" id="GO:0015086">
    <property type="term" value="F:cadmium ion transmembrane transporter activity"/>
    <property type="evidence" value="ECO:0007669"/>
    <property type="project" value="TreeGrafter"/>
</dbReference>
<evidence type="ECO:0000256" key="2">
    <source>
        <dbReference type="ARBA" id="ARBA00008114"/>
    </source>
</evidence>
<dbReference type="GO" id="GO:0015341">
    <property type="term" value="F:zinc efflux antiporter activity"/>
    <property type="evidence" value="ECO:0007669"/>
    <property type="project" value="TreeGrafter"/>
</dbReference>
<dbReference type="KEGG" id="dtr:RSDT_0322"/>
<dbReference type="InterPro" id="IPR027469">
    <property type="entry name" value="Cation_efflux_TMD_sf"/>
</dbReference>